<evidence type="ECO:0000313" key="2">
    <source>
        <dbReference type="Proteomes" id="UP000054324"/>
    </source>
</evidence>
<feature type="non-terminal residue" evidence="1">
    <location>
        <position position="75"/>
    </location>
</feature>
<reference evidence="1 2" key="1">
    <citation type="submission" date="2013-11" db="EMBL/GenBank/DDBJ databases">
        <title>Opisthorchis viverrini - life in the bile duct.</title>
        <authorList>
            <person name="Young N.D."/>
            <person name="Nagarajan N."/>
            <person name="Lin S.J."/>
            <person name="Korhonen P.K."/>
            <person name="Jex A.R."/>
            <person name="Hall R.S."/>
            <person name="Safavi-Hemami H."/>
            <person name="Kaewkong W."/>
            <person name="Bertrand D."/>
            <person name="Gao S."/>
            <person name="Seet Q."/>
            <person name="Wongkham S."/>
            <person name="Teh B.T."/>
            <person name="Wongkham C."/>
            <person name="Intapan P.M."/>
            <person name="Maleewong W."/>
            <person name="Yang X."/>
            <person name="Hu M."/>
            <person name="Wang Z."/>
            <person name="Hofmann A."/>
            <person name="Sternberg P.W."/>
            <person name="Tan P."/>
            <person name="Wang J."/>
            <person name="Gasser R.B."/>
        </authorList>
    </citation>
    <scope>NUCLEOTIDE SEQUENCE [LARGE SCALE GENOMIC DNA]</scope>
</reference>
<dbReference type="AlphaFoldDB" id="A0A074ZXA4"/>
<sequence>RYNYQRFPSPLQILNTVGLWPTNADGLVTGQELIEPVLFFSWGMKTTTVTEDVKQLYELQFGIQYEIRIHYTPPE</sequence>
<protein>
    <submittedName>
        <fullName evidence="1">Uncharacterized protein</fullName>
    </submittedName>
</protein>
<name>A0A074ZXA4_OPIVI</name>
<keyword evidence="2" id="KW-1185">Reference proteome</keyword>
<dbReference type="Proteomes" id="UP000054324">
    <property type="component" value="Unassembled WGS sequence"/>
</dbReference>
<gene>
    <name evidence="1" type="ORF">T265_12847</name>
</gene>
<dbReference type="KEGG" id="ovi:T265_12847"/>
<dbReference type="CTD" id="20327015"/>
<accession>A0A074ZXA4</accession>
<organism evidence="1 2">
    <name type="scientific">Opisthorchis viverrini</name>
    <name type="common">Southeast Asian liver fluke</name>
    <dbReference type="NCBI Taxonomy" id="6198"/>
    <lineage>
        <taxon>Eukaryota</taxon>
        <taxon>Metazoa</taxon>
        <taxon>Spiralia</taxon>
        <taxon>Lophotrochozoa</taxon>
        <taxon>Platyhelminthes</taxon>
        <taxon>Trematoda</taxon>
        <taxon>Digenea</taxon>
        <taxon>Opisthorchiida</taxon>
        <taxon>Opisthorchiata</taxon>
        <taxon>Opisthorchiidae</taxon>
        <taxon>Opisthorchis</taxon>
    </lineage>
</organism>
<feature type="non-terminal residue" evidence="1">
    <location>
        <position position="1"/>
    </location>
</feature>
<dbReference type="GeneID" id="20327015"/>
<dbReference type="EMBL" id="KL596637">
    <property type="protein sequence ID" value="KER32088.1"/>
    <property type="molecule type" value="Genomic_DNA"/>
</dbReference>
<evidence type="ECO:0000313" key="1">
    <source>
        <dbReference type="EMBL" id="KER32088.1"/>
    </source>
</evidence>
<dbReference type="RefSeq" id="XP_009164146.1">
    <property type="nucleotide sequence ID" value="XM_009165882.1"/>
</dbReference>
<proteinExistence type="predicted"/>